<feature type="transmembrane region" description="Helical" evidence="2">
    <location>
        <begin position="32"/>
        <end position="50"/>
    </location>
</feature>
<keyword evidence="2" id="KW-0472">Membrane</keyword>
<evidence type="ECO:0000256" key="1">
    <source>
        <dbReference type="SAM" id="MobiDB-lite"/>
    </source>
</evidence>
<sequence>MDETSNYQSIDETSENVISSRAILSKVRIKQIVFSLVVILFVSIGAITFTQKASSRSTSTGGPSSDNPTQNMPFLIPTRTPAPSPGHSTTPAPTPTPTPKDFSNDETPQMTPFFLLFSIEQRNEVA</sequence>
<evidence type="ECO:0000313" key="4">
    <source>
        <dbReference type="Proteomes" id="UP000019132"/>
    </source>
</evidence>
<dbReference type="InParanoid" id="K3WVN2"/>
<keyword evidence="2" id="KW-0812">Transmembrane</keyword>
<accession>K3WVN2</accession>
<dbReference type="EMBL" id="GL376599">
    <property type="status" value="NOT_ANNOTATED_CDS"/>
    <property type="molecule type" value="Genomic_DNA"/>
</dbReference>
<feature type="region of interest" description="Disordered" evidence="1">
    <location>
        <begin position="51"/>
        <end position="108"/>
    </location>
</feature>
<keyword evidence="4" id="KW-1185">Reference proteome</keyword>
<organism evidence="3 4">
    <name type="scientific">Globisporangium ultimum (strain ATCC 200006 / CBS 805.95 / DAOM BR144)</name>
    <name type="common">Pythium ultimum</name>
    <dbReference type="NCBI Taxonomy" id="431595"/>
    <lineage>
        <taxon>Eukaryota</taxon>
        <taxon>Sar</taxon>
        <taxon>Stramenopiles</taxon>
        <taxon>Oomycota</taxon>
        <taxon>Peronosporomycetes</taxon>
        <taxon>Pythiales</taxon>
        <taxon>Pythiaceae</taxon>
        <taxon>Globisporangium</taxon>
    </lineage>
</organism>
<dbReference type="AlphaFoldDB" id="K3WVN2"/>
<proteinExistence type="predicted"/>
<evidence type="ECO:0000256" key="2">
    <source>
        <dbReference type="SAM" id="Phobius"/>
    </source>
</evidence>
<dbReference type="HOGENOM" id="CLU_1986045_0_0_1"/>
<dbReference type="EnsemblProtists" id="PYU1_T009030">
    <property type="protein sequence ID" value="PYU1_T009030"/>
    <property type="gene ID" value="PYU1_G009012"/>
</dbReference>
<dbReference type="VEuPathDB" id="FungiDB:PYU1_G009012"/>
<feature type="compositionally biased region" description="Low complexity" evidence="1">
    <location>
        <begin position="54"/>
        <end position="65"/>
    </location>
</feature>
<reference evidence="3" key="3">
    <citation type="submission" date="2015-02" db="UniProtKB">
        <authorList>
            <consortium name="EnsemblProtists"/>
        </authorList>
    </citation>
    <scope>IDENTIFICATION</scope>
    <source>
        <strain evidence="3">DAOM BR144</strain>
    </source>
</reference>
<reference evidence="4" key="2">
    <citation type="submission" date="2010-04" db="EMBL/GenBank/DDBJ databases">
        <authorList>
            <person name="Buell R."/>
            <person name="Hamilton J."/>
            <person name="Hostetler J."/>
        </authorList>
    </citation>
    <scope>NUCLEOTIDE SEQUENCE [LARGE SCALE GENOMIC DNA]</scope>
    <source>
        <strain evidence="4">DAOM:BR144</strain>
    </source>
</reference>
<name>K3WVN2_GLOUD</name>
<evidence type="ECO:0000313" key="3">
    <source>
        <dbReference type="EnsemblProtists" id="PYU1_T009030"/>
    </source>
</evidence>
<reference evidence="4" key="1">
    <citation type="journal article" date="2010" name="Genome Biol.">
        <title>Genome sequence of the necrotrophic plant pathogen Pythium ultimum reveals original pathogenicity mechanisms and effector repertoire.</title>
        <authorList>
            <person name="Levesque C.A."/>
            <person name="Brouwer H."/>
            <person name="Cano L."/>
            <person name="Hamilton J.P."/>
            <person name="Holt C."/>
            <person name="Huitema E."/>
            <person name="Raffaele S."/>
            <person name="Robideau G.P."/>
            <person name="Thines M."/>
            <person name="Win J."/>
            <person name="Zerillo M.M."/>
            <person name="Beakes G.W."/>
            <person name="Boore J.L."/>
            <person name="Busam D."/>
            <person name="Dumas B."/>
            <person name="Ferriera S."/>
            <person name="Fuerstenberg S.I."/>
            <person name="Gachon C.M."/>
            <person name="Gaulin E."/>
            <person name="Govers F."/>
            <person name="Grenville-Briggs L."/>
            <person name="Horner N."/>
            <person name="Hostetler J."/>
            <person name="Jiang R.H."/>
            <person name="Johnson J."/>
            <person name="Krajaejun T."/>
            <person name="Lin H."/>
            <person name="Meijer H.J."/>
            <person name="Moore B."/>
            <person name="Morris P."/>
            <person name="Phuntmart V."/>
            <person name="Puiu D."/>
            <person name="Shetty J."/>
            <person name="Stajich J.E."/>
            <person name="Tripathy S."/>
            <person name="Wawra S."/>
            <person name="van West P."/>
            <person name="Whitty B.R."/>
            <person name="Coutinho P.M."/>
            <person name="Henrissat B."/>
            <person name="Martin F."/>
            <person name="Thomas P.D."/>
            <person name="Tyler B.M."/>
            <person name="De Vries R.P."/>
            <person name="Kamoun S."/>
            <person name="Yandell M."/>
            <person name="Tisserat N."/>
            <person name="Buell C.R."/>
        </authorList>
    </citation>
    <scope>NUCLEOTIDE SEQUENCE</scope>
    <source>
        <strain evidence="4">DAOM:BR144</strain>
    </source>
</reference>
<keyword evidence="2" id="KW-1133">Transmembrane helix</keyword>
<protein>
    <submittedName>
        <fullName evidence="3">Uncharacterized protein</fullName>
    </submittedName>
</protein>
<dbReference type="Proteomes" id="UP000019132">
    <property type="component" value="Unassembled WGS sequence"/>
</dbReference>